<feature type="compositionally biased region" description="Low complexity" evidence="10">
    <location>
        <begin position="439"/>
        <end position="451"/>
    </location>
</feature>
<protein>
    <recommendedName>
        <fullName evidence="3">DNA helicase</fullName>
        <ecNumber evidence="3">3.6.4.12</ecNumber>
    </recommendedName>
</protein>
<dbReference type="Gene3D" id="3.40.850.10">
    <property type="entry name" value="Kinesin motor domain"/>
    <property type="match status" value="1"/>
</dbReference>
<keyword evidence="8" id="KW-0505">Motor protein</keyword>
<evidence type="ECO:0000256" key="9">
    <source>
        <dbReference type="SAM" id="Coils"/>
    </source>
</evidence>
<keyword evidence="6 8" id="KW-0067">ATP-binding</keyword>
<dbReference type="EC" id="3.6.4.12" evidence="3"/>
<evidence type="ECO:0000256" key="6">
    <source>
        <dbReference type="ARBA" id="ARBA00022840"/>
    </source>
</evidence>
<evidence type="ECO:0000313" key="12">
    <source>
        <dbReference type="EMBL" id="KAJ4462287.1"/>
    </source>
</evidence>
<evidence type="ECO:0000256" key="3">
    <source>
        <dbReference type="ARBA" id="ARBA00012551"/>
    </source>
</evidence>
<feature type="compositionally biased region" description="Low complexity" evidence="10">
    <location>
        <begin position="469"/>
        <end position="485"/>
    </location>
</feature>
<sequence>MSCVVAGRTRSLGINFTLCLLKKTTGTSSFQKWLKKTADAEFGSSAEFDPPFRVVIHQLLGKHEFVFDAIFSPEESQQAIYAKAARKTIDDVLAGFNGTIFAYGQTGAGKSFTMFGPDISTPDLKGIIPRAMEHIFTQIASDTKGTEWTVKCSFLEIYNEQIHDLLNPTSTNLQVRESPGRGVYVGDLKEDYVNTEEEVITLLKTGETARTVAFTEMNSVSSRSHSCTSTSSYGILVLSGGGGAPGSLFMVQVEQKLSDGTVKSGKLNLIDLAGSEKVRKTNATGQTLAEAKKINQSLSSLGNCIHALTEGKPHIPYRDSKLTRILQESLGGNCKTTLMVACSPHPFNIEETVSTLMFAQRAKTIKNNVKVNATQSVAELTRLIEAAKKELASLTAYCKGLETTIAWMRSPQYDPTKPCPVALPDLLTPEEISRKADAAEQAATQASAAADRAAEEEAAEEGDDDEETPSPAATPATAAAAAKPTAAKAAAAKPAAKPAAAKPARATAAAAAAAAAALAEAAANGMEVTPGSEILFDLAEAKAELQSYTQGANAEIGLLQKEIAELQDKATRQDARARQLETKGPWFQQRLALDQQEAAALGKTLQERLAGRDPAADQPIKVPACPRPTTHCPTAVPGGGTPRSCHAYLLSAEWEEETAFLKEENGRFEAELATLQQSAIAARAAAQKVQQEAALVEAQLQGQEAALRTADEARIRYGGQLEASAQTGREQQAKQQALELENTDLHQYLESLEGELEECRGQAAQAKEQAEAKAAQLEGLARELATLPPLVEQAQAAFAQADASRSAELAEAEAKMERAQGAVEEAEARQHELEAALAAQQALKKNQTEEIADLTALEEELADSMTALEAQNADLKAQATLHSALDGRQQQSQARVQAARAEGQAESEAAQQAQQALAQQLAALRGDLQELIAEKTRLQQEVDRLQEQRRVDLGRAQRTTTQATQRAGELAQLIAACREEVDALREEREVAAGDQAERAAKLAAIREQAAKQEEARAALGQRCEEAAEALKQQQAALEALTAATESLRTRWAAGQPQRLQDAARKGQQDGLRDQLAQLGAEVARLEADTAHKRQALEDARALRDRSGAALETFLKDSAAAAAQLGEREALVQTLAARQADLQAQLGRITEDQRLADQEYAKRVQELVRTAQHSTTRPTQPLLLLLLDRATPTQRYLPATKSKVFRPVNANSRLDAYKHSAEWGQHLLRYCEEGQKFLEATPLKITQVSSLTKQKRIAAHSHIQGLGLDEMGHAIPNACGLVGQLEAREAAGIARDMILAKKMAGRAILFAGPPGTGKTALALAISQELGPKVRKISANFSSAIHAQIPFCQITASEVFSTEVKKTEVLTEAIRRSLGLRIKENKEVYEGEVTELTPEETEAPGGYGKQVAHVILGLKTTKGTKQLKLEASLYEALQKEKVSLGDVIYIEANTGAVKRLGRCDAYLSEADLEADEYVPLPKGDVHKKKEIVQDVTLNDLDHANARPQSESNRGWCCGGAPTRLAVQGGQDVMSMLSAMAKPRKTEITDKLRTEINKVVNKYIDQGIAELVPGVLFLDEAHMLDVECFTYLNRALESTLSPIIIFATNRGMHTIRSAPAPEPPVPRNVPPPRAALLTTPGTEIVSPHGIPVDLLDRLLIIRTLSYQVEDILQILRIRAQTEGVSIADDALAALSELGGRTSSEVRDCADLFADAKKSAERLQTDSEGFLH</sequence>
<evidence type="ECO:0000256" key="10">
    <source>
        <dbReference type="SAM" id="MobiDB-lite"/>
    </source>
</evidence>
<keyword evidence="4 8" id="KW-0547">Nucleotide-binding</keyword>
<keyword evidence="7" id="KW-0539">Nucleus</keyword>
<dbReference type="PROSITE" id="PS50067">
    <property type="entry name" value="KINESIN_MOTOR_2"/>
    <property type="match status" value="1"/>
</dbReference>
<evidence type="ECO:0000256" key="7">
    <source>
        <dbReference type="ARBA" id="ARBA00023242"/>
    </source>
</evidence>
<keyword evidence="13" id="KW-1185">Reference proteome</keyword>
<evidence type="ECO:0000313" key="13">
    <source>
        <dbReference type="Proteomes" id="UP001141327"/>
    </source>
</evidence>
<feature type="coiled-coil region" evidence="9">
    <location>
        <begin position="914"/>
        <end position="1088"/>
    </location>
</feature>
<evidence type="ECO:0000256" key="5">
    <source>
        <dbReference type="ARBA" id="ARBA00022806"/>
    </source>
</evidence>
<dbReference type="Gene3D" id="3.40.50.300">
    <property type="entry name" value="P-loop containing nucleotide triphosphate hydrolases"/>
    <property type="match status" value="1"/>
</dbReference>
<dbReference type="InterPro" id="IPR010339">
    <property type="entry name" value="TIP49_P-loop"/>
</dbReference>
<reference evidence="12" key="1">
    <citation type="journal article" date="2022" name="bioRxiv">
        <title>Genomics of Preaxostyla Flagellates Illuminates Evolutionary Transitions and the Path Towards Mitochondrial Loss.</title>
        <authorList>
            <person name="Novak L.V.F."/>
            <person name="Treitli S.C."/>
            <person name="Pyrih J."/>
            <person name="Halakuc P."/>
            <person name="Pipaliya S.V."/>
            <person name="Vacek V."/>
            <person name="Brzon O."/>
            <person name="Soukal P."/>
            <person name="Eme L."/>
            <person name="Dacks J.B."/>
            <person name="Karnkowska A."/>
            <person name="Elias M."/>
            <person name="Hampl V."/>
        </authorList>
    </citation>
    <scope>NUCLEOTIDE SEQUENCE</scope>
    <source>
        <strain evidence="12">RCP-MX</strain>
    </source>
</reference>
<dbReference type="SUPFAM" id="SSF52540">
    <property type="entry name" value="P-loop containing nucleoside triphosphate hydrolases"/>
    <property type="match status" value="2"/>
</dbReference>
<dbReference type="Pfam" id="PF00225">
    <property type="entry name" value="Kinesin"/>
    <property type="match status" value="1"/>
</dbReference>
<feature type="coiled-coil region" evidence="9">
    <location>
        <begin position="549"/>
        <end position="583"/>
    </location>
</feature>
<name>A0ABQ8UX00_9EUKA</name>
<comment type="similarity">
    <text evidence="8">Belongs to the TRAFAC class myosin-kinesin ATPase superfamily. Kinesin family.</text>
</comment>
<dbReference type="InterPro" id="IPR027238">
    <property type="entry name" value="RuvB-like"/>
</dbReference>
<feature type="coiled-coil region" evidence="9">
    <location>
        <begin position="749"/>
        <end position="878"/>
    </location>
</feature>
<organism evidence="12 13">
    <name type="scientific">Paratrimastix pyriformis</name>
    <dbReference type="NCBI Taxonomy" id="342808"/>
    <lineage>
        <taxon>Eukaryota</taxon>
        <taxon>Metamonada</taxon>
        <taxon>Preaxostyla</taxon>
        <taxon>Paratrimastigidae</taxon>
        <taxon>Paratrimastix</taxon>
    </lineage>
</organism>
<dbReference type="InterPro" id="IPR036961">
    <property type="entry name" value="Kinesin_motor_dom_sf"/>
</dbReference>
<dbReference type="InterPro" id="IPR019821">
    <property type="entry name" value="Kinesin_motor_CS"/>
</dbReference>
<comment type="caution">
    <text evidence="12">The sequence shown here is derived from an EMBL/GenBank/DDBJ whole genome shotgun (WGS) entry which is preliminary data.</text>
</comment>
<dbReference type="InterPro" id="IPR027417">
    <property type="entry name" value="P-loop_NTPase"/>
</dbReference>
<keyword evidence="5" id="KW-0378">Hydrolase</keyword>
<dbReference type="SMART" id="SM00129">
    <property type="entry name" value="KISc"/>
    <property type="match status" value="1"/>
</dbReference>
<evidence type="ECO:0000256" key="8">
    <source>
        <dbReference type="PROSITE-ProRule" id="PRU00283"/>
    </source>
</evidence>
<feature type="compositionally biased region" description="Low complexity" evidence="10">
    <location>
        <begin position="888"/>
        <end position="907"/>
    </location>
</feature>
<feature type="domain" description="Kinesin motor" evidence="11">
    <location>
        <begin position="1"/>
        <end position="365"/>
    </location>
</feature>
<dbReference type="InterPro" id="IPR001752">
    <property type="entry name" value="Kinesin_motor_dom"/>
</dbReference>
<dbReference type="Gene3D" id="1.10.8.60">
    <property type="match status" value="1"/>
</dbReference>
<dbReference type="InterPro" id="IPR003593">
    <property type="entry name" value="AAA+_ATPase"/>
</dbReference>
<dbReference type="Gene3D" id="2.40.50.360">
    <property type="entry name" value="RuvB-like helicase, domain II"/>
    <property type="match status" value="1"/>
</dbReference>
<feature type="coiled-coil region" evidence="9">
    <location>
        <begin position="651"/>
        <end position="706"/>
    </location>
</feature>
<comment type="similarity">
    <text evidence="2">Belongs to the RuvB family.</text>
</comment>
<keyword evidence="9" id="KW-0175">Coiled coil</keyword>
<proteinExistence type="inferred from homology"/>
<evidence type="ECO:0000259" key="11">
    <source>
        <dbReference type="PROSITE" id="PS50067"/>
    </source>
</evidence>
<feature type="region of interest" description="Disordered" evidence="10">
    <location>
        <begin position="436"/>
        <end position="485"/>
    </location>
</feature>
<keyword evidence="5" id="KW-0347">Helicase</keyword>
<gene>
    <name evidence="12" type="ORF">PAPYR_892</name>
</gene>
<evidence type="ECO:0000256" key="1">
    <source>
        <dbReference type="ARBA" id="ARBA00004123"/>
    </source>
</evidence>
<feature type="region of interest" description="Disordered" evidence="10">
    <location>
        <begin position="884"/>
        <end position="907"/>
    </location>
</feature>
<feature type="compositionally biased region" description="Acidic residues" evidence="10">
    <location>
        <begin position="454"/>
        <end position="468"/>
    </location>
</feature>
<dbReference type="EMBL" id="JAPMOS010000003">
    <property type="protein sequence ID" value="KAJ4462287.1"/>
    <property type="molecule type" value="Genomic_DNA"/>
</dbReference>
<comment type="subcellular location">
    <subcellularLocation>
        <location evidence="1">Nucleus</location>
    </subcellularLocation>
</comment>
<feature type="coiled-coil region" evidence="9">
    <location>
        <begin position="370"/>
        <end position="404"/>
    </location>
</feature>
<dbReference type="Proteomes" id="UP001141327">
    <property type="component" value="Unassembled WGS sequence"/>
</dbReference>
<accession>A0ABQ8UX00</accession>
<dbReference type="PANTHER" id="PTHR11093">
    <property type="entry name" value="RUVB-RELATED REPTIN AND PONTIN"/>
    <property type="match status" value="1"/>
</dbReference>
<evidence type="ECO:0000256" key="4">
    <source>
        <dbReference type="ARBA" id="ARBA00022741"/>
    </source>
</evidence>
<dbReference type="InterPro" id="IPR042487">
    <property type="entry name" value="RuvBL1/2_DNA/RNA_bd_dom"/>
</dbReference>
<dbReference type="PROSITE" id="PS00411">
    <property type="entry name" value="KINESIN_MOTOR_1"/>
    <property type="match status" value="1"/>
</dbReference>
<dbReference type="Pfam" id="PF06068">
    <property type="entry name" value="TIP49"/>
    <property type="match status" value="2"/>
</dbReference>
<feature type="binding site" evidence="8">
    <location>
        <begin position="104"/>
        <end position="111"/>
    </location>
    <ligand>
        <name>ATP</name>
        <dbReference type="ChEBI" id="CHEBI:30616"/>
    </ligand>
</feature>
<dbReference type="SMART" id="SM00382">
    <property type="entry name" value="AAA"/>
    <property type="match status" value="1"/>
</dbReference>
<dbReference type="PRINTS" id="PR00380">
    <property type="entry name" value="KINESINHEAVY"/>
</dbReference>
<evidence type="ECO:0000256" key="2">
    <source>
        <dbReference type="ARBA" id="ARBA00007519"/>
    </source>
</evidence>